<evidence type="ECO:0000256" key="4">
    <source>
        <dbReference type="ARBA" id="ARBA00022692"/>
    </source>
</evidence>
<keyword evidence="4 7" id="KW-0812">Transmembrane</keyword>
<feature type="domain" description="ABC transmembrane type-1" evidence="8">
    <location>
        <begin position="97"/>
        <end position="301"/>
    </location>
</feature>
<evidence type="ECO:0000313" key="10">
    <source>
        <dbReference type="Proteomes" id="UP000306628"/>
    </source>
</evidence>
<protein>
    <submittedName>
        <fullName evidence="9">ABC transporter permease</fullName>
    </submittedName>
</protein>
<dbReference type="PANTHER" id="PTHR43163">
    <property type="entry name" value="DIPEPTIDE TRANSPORT SYSTEM PERMEASE PROTEIN DPPB-RELATED"/>
    <property type="match status" value="1"/>
</dbReference>
<evidence type="ECO:0000256" key="7">
    <source>
        <dbReference type="RuleBase" id="RU363032"/>
    </source>
</evidence>
<dbReference type="GO" id="GO:0005886">
    <property type="term" value="C:plasma membrane"/>
    <property type="evidence" value="ECO:0007669"/>
    <property type="project" value="UniProtKB-SubCell"/>
</dbReference>
<feature type="transmembrane region" description="Helical" evidence="7">
    <location>
        <begin position="283"/>
        <end position="306"/>
    </location>
</feature>
<dbReference type="OrthoDB" id="9778910at2"/>
<comment type="subcellular location">
    <subcellularLocation>
        <location evidence="1 7">Cell membrane</location>
        <topology evidence="1 7">Multi-pass membrane protein</topology>
    </subcellularLocation>
</comment>
<dbReference type="AlphaFoldDB" id="A0A5S4GTT2"/>
<proteinExistence type="inferred from homology"/>
<dbReference type="CDD" id="cd06261">
    <property type="entry name" value="TM_PBP2"/>
    <property type="match status" value="1"/>
</dbReference>
<name>A0A5S4GTT2_9ACTN</name>
<feature type="transmembrane region" description="Helical" evidence="7">
    <location>
        <begin position="179"/>
        <end position="195"/>
    </location>
</feature>
<evidence type="ECO:0000256" key="6">
    <source>
        <dbReference type="ARBA" id="ARBA00023136"/>
    </source>
</evidence>
<evidence type="ECO:0000256" key="2">
    <source>
        <dbReference type="ARBA" id="ARBA00022448"/>
    </source>
</evidence>
<dbReference type="PROSITE" id="PS50928">
    <property type="entry name" value="ABC_TM1"/>
    <property type="match status" value="1"/>
</dbReference>
<sequence>MSLTRYALRRLLLGVAQVVAVATLVFALTEALPGDAAVVLAGDIPDEERIARLRESLELDRPAVERWADWLAGLAGGDLGGSLVSGRPVAGVLADALPPTLVLAGITLLLLVPVSVGAGVAAAVWQGGLLDRVLTTVTVGLYAIPEFALGVVLVALFAVRLGWFPPTAVGAPANLLEQPALLVLPLVVLLARPVCSISRLVRAGLIDALGSGYAAHARRLGLSPWRVRLAHALPNALAPAAQQLARTTDWLLGGVIVVESVFVIPGLGTLLNDSVAARDIPVIQALCVLFAATTVAVNLAADLAAYRLAPATAGAR</sequence>
<dbReference type="EMBL" id="VCKX01000025">
    <property type="protein sequence ID" value="TMR36355.1"/>
    <property type="molecule type" value="Genomic_DNA"/>
</dbReference>
<dbReference type="InterPro" id="IPR045621">
    <property type="entry name" value="BPD_transp_1_N"/>
</dbReference>
<evidence type="ECO:0000313" key="9">
    <source>
        <dbReference type="EMBL" id="TMR36355.1"/>
    </source>
</evidence>
<keyword evidence="6 7" id="KW-0472">Membrane</keyword>
<reference evidence="9 10" key="1">
    <citation type="submission" date="2019-05" db="EMBL/GenBank/DDBJ databases">
        <title>Draft genome sequence of Nonomuraea zeae DSM 100528.</title>
        <authorList>
            <person name="Saricaoglu S."/>
            <person name="Isik K."/>
        </authorList>
    </citation>
    <scope>NUCLEOTIDE SEQUENCE [LARGE SCALE GENOMIC DNA]</scope>
    <source>
        <strain evidence="9 10">DSM 100528</strain>
    </source>
</reference>
<keyword evidence="2 7" id="KW-0813">Transport</keyword>
<dbReference type="GO" id="GO:0055085">
    <property type="term" value="P:transmembrane transport"/>
    <property type="evidence" value="ECO:0007669"/>
    <property type="project" value="InterPro"/>
</dbReference>
<dbReference type="Proteomes" id="UP000306628">
    <property type="component" value="Unassembled WGS sequence"/>
</dbReference>
<dbReference type="Gene3D" id="1.10.3720.10">
    <property type="entry name" value="MetI-like"/>
    <property type="match status" value="1"/>
</dbReference>
<keyword evidence="10" id="KW-1185">Reference proteome</keyword>
<evidence type="ECO:0000256" key="1">
    <source>
        <dbReference type="ARBA" id="ARBA00004651"/>
    </source>
</evidence>
<feature type="transmembrane region" description="Helical" evidence="7">
    <location>
        <begin position="137"/>
        <end position="159"/>
    </location>
</feature>
<comment type="similarity">
    <text evidence="7">Belongs to the binding-protein-dependent transport system permease family.</text>
</comment>
<keyword evidence="3" id="KW-1003">Cell membrane</keyword>
<keyword evidence="5 7" id="KW-1133">Transmembrane helix</keyword>
<dbReference type="PANTHER" id="PTHR43163:SF3">
    <property type="entry name" value="PEPTIDE ABC TRANSPORTER PERMEASE PROTEIN"/>
    <property type="match status" value="1"/>
</dbReference>
<feature type="transmembrane region" description="Helical" evidence="7">
    <location>
        <begin position="101"/>
        <end position="125"/>
    </location>
</feature>
<dbReference type="RefSeq" id="WP_138689580.1">
    <property type="nucleotide sequence ID" value="NZ_JBHSAZ010000076.1"/>
</dbReference>
<comment type="caution">
    <text evidence="9">The sequence shown here is derived from an EMBL/GenBank/DDBJ whole genome shotgun (WGS) entry which is preliminary data.</text>
</comment>
<feature type="transmembrane region" description="Helical" evidence="7">
    <location>
        <begin position="250"/>
        <end position="271"/>
    </location>
</feature>
<dbReference type="Pfam" id="PF00528">
    <property type="entry name" value="BPD_transp_1"/>
    <property type="match status" value="1"/>
</dbReference>
<evidence type="ECO:0000256" key="5">
    <source>
        <dbReference type="ARBA" id="ARBA00022989"/>
    </source>
</evidence>
<evidence type="ECO:0000256" key="3">
    <source>
        <dbReference type="ARBA" id="ARBA00022475"/>
    </source>
</evidence>
<gene>
    <name evidence="9" type="ORF">ETD85_11180</name>
</gene>
<accession>A0A5S4GTT2</accession>
<evidence type="ECO:0000259" key="8">
    <source>
        <dbReference type="PROSITE" id="PS50928"/>
    </source>
</evidence>
<dbReference type="InterPro" id="IPR035906">
    <property type="entry name" value="MetI-like_sf"/>
</dbReference>
<dbReference type="Pfam" id="PF19300">
    <property type="entry name" value="BPD_transp_1_N"/>
    <property type="match status" value="1"/>
</dbReference>
<organism evidence="9 10">
    <name type="scientific">Nonomuraea zeae</name>
    <dbReference type="NCBI Taxonomy" id="1642303"/>
    <lineage>
        <taxon>Bacteria</taxon>
        <taxon>Bacillati</taxon>
        <taxon>Actinomycetota</taxon>
        <taxon>Actinomycetes</taxon>
        <taxon>Streptosporangiales</taxon>
        <taxon>Streptosporangiaceae</taxon>
        <taxon>Nonomuraea</taxon>
    </lineage>
</organism>
<dbReference type="SUPFAM" id="SSF161098">
    <property type="entry name" value="MetI-like"/>
    <property type="match status" value="1"/>
</dbReference>
<dbReference type="InterPro" id="IPR000515">
    <property type="entry name" value="MetI-like"/>
</dbReference>